<evidence type="ECO:0000256" key="4">
    <source>
        <dbReference type="SAM" id="Phobius"/>
    </source>
</evidence>
<dbReference type="Gene3D" id="1.10.1420.10">
    <property type="match status" value="1"/>
</dbReference>
<dbReference type="SMART" id="SM00534">
    <property type="entry name" value="MUTSac"/>
    <property type="match status" value="1"/>
</dbReference>
<proteinExistence type="predicted"/>
<dbReference type="GO" id="GO:0140664">
    <property type="term" value="F:ATP-dependent DNA damage sensor activity"/>
    <property type="evidence" value="ECO:0007669"/>
    <property type="project" value="InterPro"/>
</dbReference>
<dbReference type="RefSeq" id="WP_103202472.1">
    <property type="nucleotide sequence ID" value="NZ_CVTD020000015.1"/>
</dbReference>
<evidence type="ECO:0000313" key="6">
    <source>
        <dbReference type="EMBL" id="CRZ34352.1"/>
    </source>
</evidence>
<evidence type="ECO:0000256" key="1">
    <source>
        <dbReference type="ARBA" id="ARBA00022741"/>
    </source>
</evidence>
<dbReference type="InterPro" id="IPR045076">
    <property type="entry name" value="MutS"/>
</dbReference>
<evidence type="ECO:0000259" key="5">
    <source>
        <dbReference type="SMART" id="SM00534"/>
    </source>
</evidence>
<keyword evidence="4" id="KW-0472">Membrane</keyword>
<evidence type="ECO:0000313" key="7">
    <source>
        <dbReference type="Proteomes" id="UP000236497"/>
    </source>
</evidence>
<dbReference type="EMBL" id="CVTD020000015">
    <property type="protein sequence ID" value="CRZ34352.1"/>
    <property type="molecule type" value="Genomic_DNA"/>
</dbReference>
<organism evidence="6 7">
    <name type="scientific">Herbinix hemicellulosilytica</name>
    <dbReference type="NCBI Taxonomy" id="1564487"/>
    <lineage>
        <taxon>Bacteria</taxon>
        <taxon>Bacillati</taxon>
        <taxon>Bacillota</taxon>
        <taxon>Clostridia</taxon>
        <taxon>Lachnospirales</taxon>
        <taxon>Lachnospiraceae</taxon>
        <taxon>Herbinix</taxon>
    </lineage>
</organism>
<gene>
    <name evidence="6" type="ORF">HHT355_1150</name>
</gene>
<dbReference type="Pfam" id="PF00488">
    <property type="entry name" value="MutS_V"/>
    <property type="match status" value="1"/>
</dbReference>
<accession>A0A0H5SFT7</accession>
<keyword evidence="1" id="KW-0547">Nucleotide-binding</keyword>
<keyword evidence="4" id="KW-0812">Transmembrane</keyword>
<dbReference type="PANTHER" id="PTHR11361">
    <property type="entry name" value="DNA MISMATCH REPAIR PROTEIN MUTS FAMILY MEMBER"/>
    <property type="match status" value="1"/>
</dbReference>
<dbReference type="GO" id="GO:0005524">
    <property type="term" value="F:ATP binding"/>
    <property type="evidence" value="ECO:0007669"/>
    <property type="project" value="UniProtKB-KW"/>
</dbReference>
<dbReference type="PANTHER" id="PTHR11361:SF152">
    <property type="entry name" value="DNA MISMATCH REPAIR PROTEIN"/>
    <property type="match status" value="1"/>
</dbReference>
<keyword evidence="4" id="KW-1133">Transmembrane helix</keyword>
<dbReference type="GO" id="GO:0030983">
    <property type="term" value="F:mismatched DNA binding"/>
    <property type="evidence" value="ECO:0007669"/>
    <property type="project" value="InterPro"/>
</dbReference>
<dbReference type="SUPFAM" id="SSF52540">
    <property type="entry name" value="P-loop containing nucleoside triphosphate hydrolases"/>
    <property type="match status" value="1"/>
</dbReference>
<dbReference type="Proteomes" id="UP000236497">
    <property type="component" value="Unassembled WGS sequence"/>
</dbReference>
<dbReference type="GO" id="GO:0006298">
    <property type="term" value="P:mismatch repair"/>
    <property type="evidence" value="ECO:0007669"/>
    <property type="project" value="InterPro"/>
</dbReference>
<dbReference type="InterPro" id="IPR036187">
    <property type="entry name" value="DNA_mismatch_repair_MutS_sf"/>
</dbReference>
<feature type="transmembrane region" description="Helical" evidence="4">
    <location>
        <begin position="6"/>
        <end position="23"/>
    </location>
</feature>
<name>A0A0H5SFT7_HERHM</name>
<sequence length="557" mass="63967">MDFILYIAIIFIALVIWSIVNEYKHKKLIIKQLEEEWGFYPENEYSPIKMEAIKALYLSEKDNHLDVDDITWNDLDMDEIYKLINNTQCSLGEECLYALLRKPSFSKEELEERNRLIEYFRSHKNERIAIQAKLKNVGKLRNLSAFDYTGKLSGQKPQSNLPHYILNIALLVSIGLILIKPFLGVSLTITTISLNIFSYFKYKAKIDNYISIIAFQLRLLDSTEAILKISVPELDAYFKQLASDLKTFKQYKRGSFIVVARNVTGSILEAVVDYYRMITHHDIIKYNSMVSYFKKHMDTMIRIFKTVGFLDAMIAAASFRDMVEYFCIPELSDDYGNPKLSVVDVYHPLISDPVPNSITEDRCALITGSNASGKSTFIKSLGINAILSQTIYTSLSREYKANFFLIYSSMALKDNILGNESYFIVEIKSLKRILDNAGKDYPILCFIDEVLRGTNTLERIAASSRILASITEKNTLCFAATHDIELTYILENLYSNYHFRERVEGNRVLFDYKLYKGRAVSRNAIKLLKLLGYSEDIITAAENAADEYLKTGEWSTI</sequence>
<keyword evidence="7" id="KW-1185">Reference proteome</keyword>
<dbReference type="SUPFAM" id="SSF48334">
    <property type="entry name" value="DNA repair protein MutS, domain III"/>
    <property type="match status" value="1"/>
</dbReference>
<dbReference type="Gene3D" id="3.40.50.300">
    <property type="entry name" value="P-loop containing nucleotide triphosphate hydrolases"/>
    <property type="match status" value="1"/>
</dbReference>
<dbReference type="InterPro" id="IPR027417">
    <property type="entry name" value="P-loop_NTPase"/>
</dbReference>
<reference evidence="6 7" key="1">
    <citation type="submission" date="2015-06" db="EMBL/GenBank/DDBJ databases">
        <authorList>
            <person name="Wibberg Daniel"/>
        </authorList>
    </citation>
    <scope>NUCLEOTIDE SEQUENCE [LARGE SCALE GENOMIC DNA]</scope>
    <source>
        <strain evidence="6 7">T3/55T</strain>
    </source>
</reference>
<evidence type="ECO:0000256" key="3">
    <source>
        <dbReference type="ARBA" id="ARBA00023125"/>
    </source>
</evidence>
<dbReference type="OrthoDB" id="9802448at2"/>
<dbReference type="InterPro" id="IPR000432">
    <property type="entry name" value="DNA_mismatch_repair_MutS_C"/>
</dbReference>
<protein>
    <recommendedName>
        <fullName evidence="5">DNA mismatch repair proteins mutS family domain-containing protein</fullName>
    </recommendedName>
</protein>
<keyword evidence="3" id="KW-0238">DNA-binding</keyword>
<dbReference type="AlphaFoldDB" id="A0A0H5SFT7"/>
<keyword evidence="2" id="KW-0067">ATP-binding</keyword>
<dbReference type="GO" id="GO:0005829">
    <property type="term" value="C:cytosol"/>
    <property type="evidence" value="ECO:0007669"/>
    <property type="project" value="TreeGrafter"/>
</dbReference>
<feature type="domain" description="DNA mismatch repair proteins mutS family" evidence="5">
    <location>
        <begin position="361"/>
        <end position="546"/>
    </location>
</feature>
<evidence type="ECO:0000256" key="2">
    <source>
        <dbReference type="ARBA" id="ARBA00022840"/>
    </source>
</evidence>